<name>A0A8J2PF43_9HEXA</name>
<gene>
    <name evidence="2" type="ORF">AFUS01_LOCUS37063</name>
</gene>
<organism evidence="2 3">
    <name type="scientific">Allacma fusca</name>
    <dbReference type="NCBI Taxonomy" id="39272"/>
    <lineage>
        <taxon>Eukaryota</taxon>
        <taxon>Metazoa</taxon>
        <taxon>Ecdysozoa</taxon>
        <taxon>Arthropoda</taxon>
        <taxon>Hexapoda</taxon>
        <taxon>Collembola</taxon>
        <taxon>Symphypleona</taxon>
        <taxon>Sminthuridae</taxon>
        <taxon>Allacma</taxon>
    </lineage>
</organism>
<dbReference type="OrthoDB" id="7322588at2759"/>
<evidence type="ECO:0000259" key="1">
    <source>
        <dbReference type="Pfam" id="PF05699"/>
    </source>
</evidence>
<feature type="domain" description="HAT C-terminal dimerisation" evidence="1">
    <location>
        <begin position="119"/>
        <end position="186"/>
    </location>
</feature>
<evidence type="ECO:0000313" key="2">
    <source>
        <dbReference type="EMBL" id="CAG7827052.1"/>
    </source>
</evidence>
<protein>
    <recommendedName>
        <fullName evidence="1">HAT C-terminal dimerisation domain-containing protein</fullName>
    </recommendedName>
</protein>
<dbReference type="AlphaFoldDB" id="A0A8J2PF43"/>
<accession>A0A8J2PF43</accession>
<dbReference type="InterPro" id="IPR008906">
    <property type="entry name" value="HATC_C_dom"/>
</dbReference>
<proteinExistence type="predicted"/>
<sequence length="195" mass="21762">LKPISIALDKLQKTSASIADSTEVWKTLEEEFHAEQFPRTVVTSMQDRMKQALTPAHYLANILHPLYLGKKLSEDEIGIAMDYALKKTETCPSFMPMLVKYRAQSGPFVPPLFQHSLLNEVTAVEWWKSLTHQIAKDAQAIAIQLISASASTAGLERIFSLFGLVHTEIRNRLGNEKAGKLVFVLQSLKSKPSAK</sequence>
<dbReference type="EMBL" id="CAJVCH010542070">
    <property type="protein sequence ID" value="CAG7827052.1"/>
    <property type="molecule type" value="Genomic_DNA"/>
</dbReference>
<dbReference type="Proteomes" id="UP000708208">
    <property type="component" value="Unassembled WGS sequence"/>
</dbReference>
<keyword evidence="3" id="KW-1185">Reference proteome</keyword>
<evidence type="ECO:0000313" key="3">
    <source>
        <dbReference type="Proteomes" id="UP000708208"/>
    </source>
</evidence>
<feature type="non-terminal residue" evidence="2">
    <location>
        <position position="1"/>
    </location>
</feature>
<comment type="caution">
    <text evidence="2">The sequence shown here is derived from an EMBL/GenBank/DDBJ whole genome shotgun (WGS) entry which is preliminary data.</text>
</comment>
<reference evidence="2" key="1">
    <citation type="submission" date="2021-06" db="EMBL/GenBank/DDBJ databases">
        <authorList>
            <person name="Hodson N. C."/>
            <person name="Mongue J. A."/>
            <person name="Jaron S. K."/>
        </authorList>
    </citation>
    <scope>NUCLEOTIDE SEQUENCE</scope>
</reference>
<dbReference type="GO" id="GO:0046983">
    <property type="term" value="F:protein dimerization activity"/>
    <property type="evidence" value="ECO:0007669"/>
    <property type="project" value="InterPro"/>
</dbReference>
<dbReference type="Pfam" id="PF05699">
    <property type="entry name" value="Dimer_Tnp_hAT"/>
    <property type="match status" value="1"/>
</dbReference>